<evidence type="ECO:0000313" key="3">
    <source>
        <dbReference type="Proteomes" id="UP001497497"/>
    </source>
</evidence>
<sequence length="85" mass="9186">DEFELKCRPDLSGFNVGNGTKYGIQIKVGNLVFNSTQLGLVDFIRSAAAGMSGGIVTIIILVVLIVVAVIILIVVMKRQRCGFFK</sequence>
<feature type="non-terminal residue" evidence="2">
    <location>
        <position position="1"/>
    </location>
</feature>
<keyword evidence="3" id="KW-1185">Reference proteome</keyword>
<keyword evidence="1" id="KW-0472">Membrane</keyword>
<dbReference type="EMBL" id="CAXITT010000189">
    <property type="protein sequence ID" value="CAL1535042.1"/>
    <property type="molecule type" value="Genomic_DNA"/>
</dbReference>
<evidence type="ECO:0000256" key="1">
    <source>
        <dbReference type="SAM" id="Phobius"/>
    </source>
</evidence>
<protein>
    <submittedName>
        <fullName evidence="2">Uncharacterized protein</fullName>
    </submittedName>
</protein>
<comment type="caution">
    <text evidence="2">The sequence shown here is derived from an EMBL/GenBank/DDBJ whole genome shotgun (WGS) entry which is preliminary data.</text>
</comment>
<accession>A0AAV2HMG0</accession>
<dbReference type="Proteomes" id="UP001497497">
    <property type="component" value="Unassembled WGS sequence"/>
</dbReference>
<gene>
    <name evidence="2" type="ORF">GSLYS_00009002001</name>
</gene>
<reference evidence="2 3" key="1">
    <citation type="submission" date="2024-04" db="EMBL/GenBank/DDBJ databases">
        <authorList>
            <consortium name="Genoscope - CEA"/>
            <person name="William W."/>
        </authorList>
    </citation>
    <scope>NUCLEOTIDE SEQUENCE [LARGE SCALE GENOMIC DNA]</scope>
</reference>
<proteinExistence type="predicted"/>
<feature type="transmembrane region" description="Helical" evidence="1">
    <location>
        <begin position="55"/>
        <end position="75"/>
    </location>
</feature>
<evidence type="ECO:0000313" key="2">
    <source>
        <dbReference type="EMBL" id="CAL1535042.1"/>
    </source>
</evidence>
<keyword evidence="1" id="KW-1133">Transmembrane helix</keyword>
<name>A0AAV2HMG0_LYMST</name>
<keyword evidence="1" id="KW-0812">Transmembrane</keyword>
<organism evidence="2 3">
    <name type="scientific">Lymnaea stagnalis</name>
    <name type="common">Great pond snail</name>
    <name type="synonym">Helix stagnalis</name>
    <dbReference type="NCBI Taxonomy" id="6523"/>
    <lineage>
        <taxon>Eukaryota</taxon>
        <taxon>Metazoa</taxon>
        <taxon>Spiralia</taxon>
        <taxon>Lophotrochozoa</taxon>
        <taxon>Mollusca</taxon>
        <taxon>Gastropoda</taxon>
        <taxon>Heterobranchia</taxon>
        <taxon>Euthyneura</taxon>
        <taxon>Panpulmonata</taxon>
        <taxon>Hygrophila</taxon>
        <taxon>Lymnaeoidea</taxon>
        <taxon>Lymnaeidae</taxon>
        <taxon>Lymnaea</taxon>
    </lineage>
</organism>
<dbReference type="AlphaFoldDB" id="A0AAV2HMG0"/>